<dbReference type="Gene3D" id="3.80.30.20">
    <property type="entry name" value="tm_1862 like domain"/>
    <property type="match status" value="1"/>
</dbReference>
<dbReference type="AlphaFoldDB" id="A0A1M6GVF3"/>
<evidence type="ECO:0000313" key="2">
    <source>
        <dbReference type="EMBL" id="SHJ13953.1"/>
    </source>
</evidence>
<dbReference type="Pfam" id="PF04055">
    <property type="entry name" value="Radical_SAM"/>
    <property type="match status" value="1"/>
</dbReference>
<dbReference type="GO" id="GO:0003824">
    <property type="term" value="F:catalytic activity"/>
    <property type="evidence" value="ECO:0007669"/>
    <property type="project" value="InterPro"/>
</dbReference>
<dbReference type="PANTHER" id="PTHR13932">
    <property type="entry name" value="COPROPORPHYRINIGEN III OXIDASE"/>
    <property type="match status" value="1"/>
</dbReference>
<dbReference type="CDD" id="cd01335">
    <property type="entry name" value="Radical_SAM"/>
    <property type="match status" value="1"/>
</dbReference>
<dbReference type="SUPFAM" id="SSF102114">
    <property type="entry name" value="Radical SAM enzymes"/>
    <property type="match status" value="1"/>
</dbReference>
<dbReference type="SMART" id="SM00729">
    <property type="entry name" value="Elp3"/>
    <property type="match status" value="1"/>
</dbReference>
<protein>
    <submittedName>
        <fullName evidence="2">Oxygen-independent coproporphyrinogen-3 oxidase</fullName>
    </submittedName>
</protein>
<dbReference type="PANTHER" id="PTHR13932:SF1">
    <property type="entry name" value="OXYGEN-INDEPENDENT COPROPORPHYRINOGEN-III OXIDASE-LIKE PROTEIN HEMZ"/>
    <property type="match status" value="1"/>
</dbReference>
<keyword evidence="3" id="KW-1185">Reference proteome</keyword>
<dbReference type="Proteomes" id="UP000324781">
    <property type="component" value="Unassembled WGS sequence"/>
</dbReference>
<dbReference type="PROSITE" id="PS51918">
    <property type="entry name" value="RADICAL_SAM"/>
    <property type="match status" value="1"/>
</dbReference>
<dbReference type="GO" id="GO:0051539">
    <property type="term" value="F:4 iron, 4 sulfur cluster binding"/>
    <property type="evidence" value="ECO:0007669"/>
    <property type="project" value="TreeGrafter"/>
</dbReference>
<dbReference type="InterPro" id="IPR007197">
    <property type="entry name" value="rSAM"/>
</dbReference>
<sequence>MPDGRLYVLIRGIDMAYDARVLLGLFHDRDKIIVMDEDSVSSFDAGSMLITLERKDLGGGFSAEAAFYDAINGPDDLSAVLDGCRKPDLQATMKISWEEMERPGGRLLRNGKIICGTVLYRVLQRAFQKDLPYGSLTGVRPVKLAAICLEDGMDEEQTVELLREVTGISREKAQLLFEVACQERSYMDGDASAVNLYIGIPFCASRCLYCSFTSYPIDRLAYLVEPYLDALDKEMAFGARWIRENHLKINSLYIGGGTPTALPEKDFARLLAIVQGFFGHAREFTVEAGRPDTINMEKLRIIKDSGATRISINPQSMNDETLRLIGRNHTPEDITEKFRMARDMGFDNINMDIIAGLPGENLDMFRQTLSRIEELRPDSLTVHTMAIKRASRLHQTVDEYASAPDEVVDQMIEEARKSARRMGMKPYYLYRQKNMLANLENTGYAVPGKGCRYNVETMVERQSILAFGAGAITKIVIPSENRIERTDNVKEVTQYIERIEEMIERKKKLFSETIK</sequence>
<dbReference type="InterPro" id="IPR058240">
    <property type="entry name" value="rSAM_sf"/>
</dbReference>
<proteinExistence type="predicted"/>
<feature type="domain" description="Radical SAM core" evidence="1">
    <location>
        <begin position="188"/>
        <end position="425"/>
    </location>
</feature>
<evidence type="ECO:0000259" key="1">
    <source>
        <dbReference type="PROSITE" id="PS51918"/>
    </source>
</evidence>
<gene>
    <name evidence="2" type="ORF">SAMN05444373_10272</name>
</gene>
<dbReference type="RefSeq" id="WP_149678833.1">
    <property type="nucleotide sequence ID" value="NZ_DAONMB010000128.1"/>
</dbReference>
<name>A0A1M6GVF3_9FIRM</name>
<reference evidence="2 3" key="1">
    <citation type="submission" date="2016-11" db="EMBL/GenBank/DDBJ databases">
        <authorList>
            <person name="Varghese N."/>
            <person name="Submissions S."/>
        </authorList>
    </citation>
    <scope>NUCLEOTIDE SEQUENCE [LARGE SCALE GENOMIC DNA]</scope>
    <source>
        <strain evidence="2 3">DSM 19027</strain>
    </source>
</reference>
<dbReference type="EMBL" id="FQZP01000027">
    <property type="protein sequence ID" value="SHJ13953.1"/>
    <property type="molecule type" value="Genomic_DNA"/>
</dbReference>
<organism evidence="2 3">
    <name type="scientific">Thermoclostridium caenicola</name>
    <dbReference type="NCBI Taxonomy" id="659425"/>
    <lineage>
        <taxon>Bacteria</taxon>
        <taxon>Bacillati</taxon>
        <taxon>Bacillota</taxon>
        <taxon>Clostridia</taxon>
        <taxon>Eubacteriales</taxon>
        <taxon>Oscillospiraceae</taxon>
        <taxon>Thermoclostridium</taxon>
    </lineage>
</organism>
<dbReference type="SFLD" id="SFLDG01065">
    <property type="entry name" value="anaerobic_coproporphyrinogen-I"/>
    <property type="match status" value="1"/>
</dbReference>
<evidence type="ECO:0000313" key="3">
    <source>
        <dbReference type="Proteomes" id="UP000324781"/>
    </source>
</evidence>
<dbReference type="GO" id="GO:0006779">
    <property type="term" value="P:porphyrin-containing compound biosynthetic process"/>
    <property type="evidence" value="ECO:0007669"/>
    <property type="project" value="TreeGrafter"/>
</dbReference>
<dbReference type="NCBIfam" id="TIGR03994">
    <property type="entry name" value="rSAM_HemZ"/>
    <property type="match status" value="1"/>
</dbReference>
<accession>A0A1M6GVF3</accession>
<dbReference type="SFLD" id="SFLDS00029">
    <property type="entry name" value="Radical_SAM"/>
    <property type="match status" value="1"/>
</dbReference>
<dbReference type="OrthoDB" id="9808022at2"/>
<dbReference type="InterPro" id="IPR023404">
    <property type="entry name" value="rSAM_horseshoe"/>
</dbReference>
<dbReference type="InterPro" id="IPR006638">
    <property type="entry name" value="Elp3/MiaA/NifB-like_rSAM"/>
</dbReference>
<dbReference type="InterPro" id="IPR023995">
    <property type="entry name" value="HemZ"/>
</dbReference>
<dbReference type="SFLD" id="SFLDG01082">
    <property type="entry name" value="B12-binding_domain_containing"/>
    <property type="match status" value="1"/>
</dbReference>
<dbReference type="SFLD" id="SFLDF00310">
    <property type="entry name" value="oxygen-independent_coproporphy"/>
    <property type="match status" value="1"/>
</dbReference>
<dbReference type="InterPro" id="IPR034505">
    <property type="entry name" value="Coproporphyrinogen-III_oxidase"/>
</dbReference>
<dbReference type="GO" id="GO:0005737">
    <property type="term" value="C:cytoplasm"/>
    <property type="evidence" value="ECO:0007669"/>
    <property type="project" value="TreeGrafter"/>
</dbReference>